<keyword evidence="3" id="KW-1185">Reference proteome</keyword>
<dbReference type="Gene3D" id="3.90.180.10">
    <property type="entry name" value="Medium-chain alcohol dehydrogenases, catalytic domain"/>
    <property type="match status" value="1"/>
</dbReference>
<dbReference type="SUPFAM" id="SSF50129">
    <property type="entry name" value="GroES-like"/>
    <property type="match status" value="1"/>
</dbReference>
<dbReference type="GO" id="GO:0016651">
    <property type="term" value="F:oxidoreductase activity, acting on NAD(P)H"/>
    <property type="evidence" value="ECO:0007669"/>
    <property type="project" value="InterPro"/>
</dbReference>
<feature type="domain" description="Enoyl reductase (ER)" evidence="1">
    <location>
        <begin position="9"/>
        <end position="350"/>
    </location>
</feature>
<dbReference type="Pfam" id="PF08240">
    <property type="entry name" value="ADH_N"/>
    <property type="match status" value="1"/>
</dbReference>
<dbReference type="CDD" id="cd08249">
    <property type="entry name" value="enoyl_reductase_like"/>
    <property type="match status" value="1"/>
</dbReference>
<evidence type="ECO:0000259" key="1">
    <source>
        <dbReference type="SMART" id="SM00829"/>
    </source>
</evidence>
<dbReference type="PANTHER" id="PTHR45348:SF2">
    <property type="entry name" value="ZINC-TYPE ALCOHOL DEHYDROGENASE-LIKE PROTEIN C2E1P3.01"/>
    <property type="match status" value="1"/>
</dbReference>
<evidence type="ECO:0000313" key="2">
    <source>
        <dbReference type="EMBL" id="OSD08418.1"/>
    </source>
</evidence>
<proteinExistence type="predicted"/>
<dbReference type="InterPro" id="IPR020843">
    <property type="entry name" value="ER"/>
</dbReference>
<dbReference type="Proteomes" id="UP000193067">
    <property type="component" value="Unassembled WGS sequence"/>
</dbReference>
<reference evidence="2 3" key="1">
    <citation type="journal article" date="2015" name="Biotechnol. Biofuels">
        <title>Enhanced degradation of softwood versus hardwood by the white-rot fungus Pycnoporus coccineus.</title>
        <authorList>
            <person name="Couturier M."/>
            <person name="Navarro D."/>
            <person name="Chevret D."/>
            <person name="Henrissat B."/>
            <person name="Piumi F."/>
            <person name="Ruiz-Duenas F.J."/>
            <person name="Martinez A.T."/>
            <person name="Grigoriev I.V."/>
            <person name="Riley R."/>
            <person name="Lipzen A."/>
            <person name="Berrin J.G."/>
            <person name="Master E.R."/>
            <person name="Rosso M.N."/>
        </authorList>
    </citation>
    <scope>NUCLEOTIDE SEQUENCE [LARGE SCALE GENOMIC DNA]</scope>
    <source>
        <strain evidence="2 3">BRFM310</strain>
    </source>
</reference>
<dbReference type="AlphaFoldDB" id="A0A1Y2J4T0"/>
<dbReference type="Gene3D" id="3.40.50.720">
    <property type="entry name" value="NAD(P)-binding Rossmann-like Domain"/>
    <property type="match status" value="1"/>
</dbReference>
<dbReference type="InterPro" id="IPR013149">
    <property type="entry name" value="ADH-like_C"/>
</dbReference>
<evidence type="ECO:0000313" key="3">
    <source>
        <dbReference type="Proteomes" id="UP000193067"/>
    </source>
</evidence>
<dbReference type="Pfam" id="PF00107">
    <property type="entry name" value="ADH_zinc_N"/>
    <property type="match status" value="1"/>
</dbReference>
<dbReference type="EMBL" id="KZ084086">
    <property type="protein sequence ID" value="OSD08418.1"/>
    <property type="molecule type" value="Genomic_DNA"/>
</dbReference>
<dbReference type="InterPro" id="IPR047122">
    <property type="entry name" value="Trans-enoyl_RdTase-like"/>
</dbReference>
<sequence length="352" mass="38051">MAQSAEVPKIMKALVVQEVAVQDHPVPQIGDDEILVKTVAVAQNPTDYKFVDSGRGKPGTVLGCDWSGHVVKVGKNVTSPKVGEHAAGFVMGGTFPDSGAFAEYVKTPAELAWVVPEGTLTHEQAATMGCAFWTAVQALYHPTRLGLVEPPEKITKEEWVYIHGGSSSVGQFAIQLAALSDYKVVATASPRNFDLVRSLGASAVFDYADPEVVSKVKAASDDSIRFGLDTISLRESQTISSEVIAPGGGKVVHILQVIPDATTRTDVQRIYTLLYWALGREFSFGPGAVHPVRPEDRAHMVHFLKKVPGLVKDGSVKPLPIKLWEGGLRAIPDGLQYMREGKVRAEKIVYRV</sequence>
<name>A0A1Y2J4T0_TRAC3</name>
<organism evidence="2 3">
    <name type="scientific">Trametes coccinea (strain BRFM310)</name>
    <name type="common">Pycnoporus coccineus</name>
    <dbReference type="NCBI Taxonomy" id="1353009"/>
    <lineage>
        <taxon>Eukaryota</taxon>
        <taxon>Fungi</taxon>
        <taxon>Dikarya</taxon>
        <taxon>Basidiomycota</taxon>
        <taxon>Agaricomycotina</taxon>
        <taxon>Agaricomycetes</taxon>
        <taxon>Polyporales</taxon>
        <taxon>Polyporaceae</taxon>
        <taxon>Trametes</taxon>
    </lineage>
</organism>
<gene>
    <name evidence="2" type="ORF">PYCCODRAFT_1429485</name>
</gene>
<protein>
    <submittedName>
        <fullName evidence="2">GroES-like protein</fullName>
    </submittedName>
</protein>
<dbReference type="SUPFAM" id="SSF51735">
    <property type="entry name" value="NAD(P)-binding Rossmann-fold domains"/>
    <property type="match status" value="1"/>
</dbReference>
<dbReference type="OrthoDB" id="10257049at2759"/>
<dbReference type="SMART" id="SM00829">
    <property type="entry name" value="PKS_ER"/>
    <property type="match status" value="1"/>
</dbReference>
<accession>A0A1Y2J4T0</accession>
<dbReference type="InterPro" id="IPR036291">
    <property type="entry name" value="NAD(P)-bd_dom_sf"/>
</dbReference>
<dbReference type="STRING" id="1353009.A0A1Y2J4T0"/>
<dbReference type="PANTHER" id="PTHR45348">
    <property type="entry name" value="HYPOTHETICAL OXIDOREDUCTASE (EUROFUNG)"/>
    <property type="match status" value="1"/>
</dbReference>
<dbReference type="InterPro" id="IPR013154">
    <property type="entry name" value="ADH-like_N"/>
</dbReference>
<dbReference type="InterPro" id="IPR011032">
    <property type="entry name" value="GroES-like_sf"/>
</dbReference>